<dbReference type="Gene3D" id="1.10.10.2520">
    <property type="entry name" value="Cell wall hydrolase SleB, domain 1"/>
    <property type="match status" value="1"/>
</dbReference>
<name>A0A6M3INN0_9ZZZZ</name>
<sequence>MTKEEHANLIKLIERLPIPLKIALTVYGEARGESEQGKVAVAWVCLNRESDSVKWNDITDPFQFSCWNLNDPNLGAIMGILPFNLVFAECLDIAYGVYFGKLHDPTGGATNYYAPAGMPDKNPPYWAKDMQITKAIGGHIFLKA</sequence>
<dbReference type="EMBL" id="MT141341">
    <property type="protein sequence ID" value="QJA58841.1"/>
    <property type="molecule type" value="Genomic_DNA"/>
</dbReference>
<dbReference type="AlphaFoldDB" id="A0A6M3INN0"/>
<evidence type="ECO:0000259" key="1">
    <source>
        <dbReference type="Pfam" id="PF07486"/>
    </source>
</evidence>
<dbReference type="Gene3D" id="6.20.240.60">
    <property type="match status" value="1"/>
</dbReference>
<accession>A0A6M3INN0</accession>
<dbReference type="InterPro" id="IPR042047">
    <property type="entry name" value="SleB_dom1"/>
</dbReference>
<evidence type="ECO:0000313" key="2">
    <source>
        <dbReference type="EMBL" id="QJA58841.1"/>
    </source>
</evidence>
<dbReference type="InterPro" id="IPR011105">
    <property type="entry name" value="Cell_wall_hydrolase_SleB"/>
</dbReference>
<proteinExistence type="predicted"/>
<protein>
    <submittedName>
        <fullName evidence="2">Putative cell wall hydrolase</fullName>
    </submittedName>
</protein>
<reference evidence="2" key="1">
    <citation type="submission" date="2020-03" db="EMBL/GenBank/DDBJ databases">
        <title>The deep terrestrial virosphere.</title>
        <authorList>
            <person name="Holmfeldt K."/>
            <person name="Nilsson E."/>
            <person name="Simone D."/>
            <person name="Lopez-Fernandez M."/>
            <person name="Wu X."/>
            <person name="de Brujin I."/>
            <person name="Lundin D."/>
            <person name="Andersson A."/>
            <person name="Bertilsson S."/>
            <person name="Dopson M."/>
        </authorList>
    </citation>
    <scope>NUCLEOTIDE SEQUENCE</scope>
    <source>
        <strain evidence="2">MM415B01404</strain>
    </source>
</reference>
<feature type="domain" description="Cell wall hydrolase SleB" evidence="1">
    <location>
        <begin position="32"/>
        <end position="141"/>
    </location>
</feature>
<dbReference type="GO" id="GO:0016787">
    <property type="term" value="F:hydrolase activity"/>
    <property type="evidence" value="ECO:0007669"/>
    <property type="project" value="UniProtKB-KW"/>
</dbReference>
<keyword evidence="2" id="KW-0378">Hydrolase</keyword>
<gene>
    <name evidence="2" type="ORF">MM415B01404_0013</name>
</gene>
<dbReference type="Pfam" id="PF07486">
    <property type="entry name" value="Hydrolase_2"/>
    <property type="match status" value="1"/>
</dbReference>
<organism evidence="2">
    <name type="scientific">viral metagenome</name>
    <dbReference type="NCBI Taxonomy" id="1070528"/>
    <lineage>
        <taxon>unclassified sequences</taxon>
        <taxon>metagenomes</taxon>
        <taxon>organismal metagenomes</taxon>
    </lineage>
</organism>